<dbReference type="PANTHER" id="PTHR27007">
    <property type="match status" value="1"/>
</dbReference>
<keyword evidence="16" id="KW-0325">Glycoprotein</keyword>
<dbReference type="GO" id="GO:0030246">
    <property type="term" value="F:carbohydrate binding"/>
    <property type="evidence" value="ECO:0007669"/>
    <property type="project" value="UniProtKB-KW"/>
</dbReference>
<evidence type="ECO:0000256" key="3">
    <source>
        <dbReference type="ARBA" id="ARBA00010217"/>
    </source>
</evidence>
<feature type="region of interest" description="Disordered" evidence="18">
    <location>
        <begin position="687"/>
        <end position="707"/>
    </location>
</feature>
<evidence type="ECO:0000256" key="18">
    <source>
        <dbReference type="SAM" id="MobiDB-lite"/>
    </source>
</evidence>
<dbReference type="InterPro" id="IPR011009">
    <property type="entry name" value="Kinase-like_dom_sf"/>
</dbReference>
<evidence type="ECO:0000256" key="17">
    <source>
        <dbReference type="PROSITE-ProRule" id="PRU10141"/>
    </source>
</evidence>
<comment type="subcellular location">
    <subcellularLocation>
        <location evidence="1">Cell membrane</location>
        <topology evidence="1">Single-pass type I membrane protein</topology>
    </subcellularLocation>
</comment>
<dbReference type="Pfam" id="PF00139">
    <property type="entry name" value="Lectin_legB"/>
    <property type="match status" value="1"/>
</dbReference>
<keyword evidence="5" id="KW-1003">Cell membrane</keyword>
<name>A0A1E5UYZ2_9POAL</name>
<dbReference type="InterPro" id="IPR050528">
    <property type="entry name" value="L-type_Lectin-RKs"/>
</dbReference>
<dbReference type="InterPro" id="IPR013320">
    <property type="entry name" value="ConA-like_dom_sf"/>
</dbReference>
<keyword evidence="21" id="KW-0675">Receptor</keyword>
<feature type="compositionally biased region" description="Polar residues" evidence="18">
    <location>
        <begin position="698"/>
        <end position="707"/>
    </location>
</feature>
<dbReference type="InterPro" id="IPR001220">
    <property type="entry name" value="Legume_lectin_dom"/>
</dbReference>
<reference evidence="21 22" key="1">
    <citation type="submission" date="2016-09" db="EMBL/GenBank/DDBJ databases">
        <title>The draft genome of Dichanthelium oligosanthes: A C3 panicoid grass species.</title>
        <authorList>
            <person name="Studer A.J."/>
            <person name="Schnable J.C."/>
            <person name="Brutnell T.P."/>
        </authorList>
    </citation>
    <scope>NUCLEOTIDE SEQUENCE [LARGE SCALE GENOMIC DNA]</scope>
    <source>
        <strain evidence="22">cv. Kellogg 1175</strain>
        <tissue evidence="21">Leaf</tissue>
    </source>
</reference>
<evidence type="ECO:0000259" key="20">
    <source>
        <dbReference type="PROSITE" id="PS50011"/>
    </source>
</evidence>
<comment type="caution">
    <text evidence="21">The sequence shown here is derived from an EMBL/GenBank/DDBJ whole genome shotgun (WGS) entry which is preliminary data.</text>
</comment>
<evidence type="ECO:0000313" key="22">
    <source>
        <dbReference type="Proteomes" id="UP000095767"/>
    </source>
</evidence>
<evidence type="ECO:0000256" key="2">
    <source>
        <dbReference type="ARBA" id="ARBA00008536"/>
    </source>
</evidence>
<proteinExistence type="inferred from homology"/>
<keyword evidence="10 21" id="KW-0430">Lectin</keyword>
<evidence type="ECO:0000256" key="11">
    <source>
        <dbReference type="ARBA" id="ARBA00022741"/>
    </source>
</evidence>
<dbReference type="Gene3D" id="1.10.510.10">
    <property type="entry name" value="Transferase(Phosphotransferase) domain 1"/>
    <property type="match status" value="1"/>
</dbReference>
<evidence type="ECO:0000256" key="19">
    <source>
        <dbReference type="SAM" id="Phobius"/>
    </source>
</evidence>
<keyword evidence="14 19" id="KW-1133">Transmembrane helix</keyword>
<keyword evidence="7" id="KW-0808">Transferase</keyword>
<evidence type="ECO:0000256" key="14">
    <source>
        <dbReference type="ARBA" id="ARBA00022989"/>
    </source>
</evidence>
<dbReference type="SMART" id="SM00220">
    <property type="entry name" value="S_TKc"/>
    <property type="match status" value="1"/>
</dbReference>
<evidence type="ECO:0000256" key="8">
    <source>
        <dbReference type="ARBA" id="ARBA00022692"/>
    </source>
</evidence>
<dbReference type="Pfam" id="PF00069">
    <property type="entry name" value="Pkinase"/>
    <property type="match status" value="1"/>
</dbReference>
<dbReference type="Proteomes" id="UP000095767">
    <property type="component" value="Unassembled WGS sequence"/>
</dbReference>
<feature type="transmembrane region" description="Helical" evidence="19">
    <location>
        <begin position="299"/>
        <end position="321"/>
    </location>
</feature>
<evidence type="ECO:0000256" key="9">
    <source>
        <dbReference type="ARBA" id="ARBA00022729"/>
    </source>
</evidence>
<dbReference type="Gene3D" id="2.60.120.200">
    <property type="match status" value="1"/>
</dbReference>
<keyword evidence="22" id="KW-1185">Reference proteome</keyword>
<organism evidence="21 22">
    <name type="scientific">Dichanthelium oligosanthes</name>
    <dbReference type="NCBI Taxonomy" id="888268"/>
    <lineage>
        <taxon>Eukaryota</taxon>
        <taxon>Viridiplantae</taxon>
        <taxon>Streptophyta</taxon>
        <taxon>Embryophyta</taxon>
        <taxon>Tracheophyta</taxon>
        <taxon>Spermatophyta</taxon>
        <taxon>Magnoliopsida</taxon>
        <taxon>Liliopsida</taxon>
        <taxon>Poales</taxon>
        <taxon>Poaceae</taxon>
        <taxon>PACMAD clade</taxon>
        <taxon>Panicoideae</taxon>
        <taxon>Panicodae</taxon>
        <taxon>Paniceae</taxon>
        <taxon>Dichantheliinae</taxon>
        <taxon>Dichanthelium</taxon>
    </lineage>
</organism>
<keyword evidence="13 17" id="KW-0067">ATP-binding</keyword>
<dbReference type="FunFam" id="1.10.510.10:FF:000522">
    <property type="entry name" value="L-type lectin-domain containing receptor kinase IX.1"/>
    <property type="match status" value="1"/>
</dbReference>
<accession>A0A1E5UYZ2</accession>
<comment type="similarity">
    <text evidence="2">In the N-terminal section; belongs to the leguminous lectin family.</text>
</comment>
<evidence type="ECO:0000256" key="12">
    <source>
        <dbReference type="ARBA" id="ARBA00022777"/>
    </source>
</evidence>
<protein>
    <recommendedName>
        <fullName evidence="4">non-specific serine/threonine protein kinase</fullName>
        <ecNumber evidence="4">2.7.11.1</ecNumber>
    </recommendedName>
</protein>
<evidence type="ECO:0000256" key="6">
    <source>
        <dbReference type="ARBA" id="ARBA00022527"/>
    </source>
</evidence>
<evidence type="ECO:0000256" key="15">
    <source>
        <dbReference type="ARBA" id="ARBA00023136"/>
    </source>
</evidence>
<dbReference type="SUPFAM" id="SSF49899">
    <property type="entry name" value="Concanavalin A-like lectins/glucanases"/>
    <property type="match status" value="1"/>
</dbReference>
<feature type="binding site" evidence="17">
    <location>
        <position position="384"/>
    </location>
    <ligand>
        <name>ATP</name>
        <dbReference type="ChEBI" id="CHEBI:30616"/>
    </ligand>
</feature>
<gene>
    <name evidence="21" type="ORF">BAE44_0020977</name>
</gene>
<evidence type="ECO:0000256" key="4">
    <source>
        <dbReference type="ARBA" id="ARBA00012513"/>
    </source>
</evidence>
<evidence type="ECO:0000256" key="10">
    <source>
        <dbReference type="ARBA" id="ARBA00022734"/>
    </source>
</evidence>
<comment type="similarity">
    <text evidence="3">In the C-terminal section; belongs to the protein kinase superfamily. Ser/Thr protein kinase family.</text>
</comment>
<dbReference type="GO" id="GO:0004674">
    <property type="term" value="F:protein serine/threonine kinase activity"/>
    <property type="evidence" value="ECO:0007669"/>
    <property type="project" value="UniProtKB-KW"/>
</dbReference>
<evidence type="ECO:0000256" key="1">
    <source>
        <dbReference type="ARBA" id="ARBA00004251"/>
    </source>
</evidence>
<dbReference type="PROSITE" id="PS50011">
    <property type="entry name" value="PROTEIN_KINASE_DOM"/>
    <property type="match status" value="1"/>
</dbReference>
<feature type="region of interest" description="Disordered" evidence="18">
    <location>
        <begin position="267"/>
        <end position="292"/>
    </location>
</feature>
<dbReference type="EMBL" id="LWDX02058068">
    <property type="protein sequence ID" value="OEL18004.1"/>
    <property type="molecule type" value="Genomic_DNA"/>
</dbReference>
<dbReference type="PROSITE" id="PS00108">
    <property type="entry name" value="PROTEIN_KINASE_ST"/>
    <property type="match status" value="1"/>
</dbReference>
<keyword evidence="8 19" id="KW-0812">Transmembrane</keyword>
<dbReference type="SUPFAM" id="SSF56112">
    <property type="entry name" value="Protein kinase-like (PK-like)"/>
    <property type="match status" value="1"/>
</dbReference>
<dbReference type="InterPro" id="IPR019825">
    <property type="entry name" value="Lectin_legB_Mn/Ca_BS"/>
</dbReference>
<dbReference type="AlphaFoldDB" id="A0A1E5UYZ2"/>
<keyword evidence="11 17" id="KW-0547">Nucleotide-binding</keyword>
<feature type="domain" description="Protein kinase" evidence="20">
    <location>
        <begin position="355"/>
        <end position="637"/>
    </location>
</feature>
<keyword evidence="6" id="KW-0723">Serine/threonine-protein kinase</keyword>
<keyword evidence="9" id="KW-0732">Signal</keyword>
<dbReference type="PROSITE" id="PS00307">
    <property type="entry name" value="LECTIN_LEGUME_BETA"/>
    <property type="match status" value="1"/>
</dbReference>
<keyword evidence="12 21" id="KW-0418">Kinase</keyword>
<evidence type="ECO:0000256" key="16">
    <source>
        <dbReference type="ARBA" id="ARBA00023180"/>
    </source>
</evidence>
<evidence type="ECO:0000256" key="13">
    <source>
        <dbReference type="ARBA" id="ARBA00022840"/>
    </source>
</evidence>
<dbReference type="Gene3D" id="3.30.200.20">
    <property type="entry name" value="Phosphorylase Kinase, domain 1"/>
    <property type="match status" value="1"/>
</dbReference>
<dbReference type="GO" id="GO:0005886">
    <property type="term" value="C:plasma membrane"/>
    <property type="evidence" value="ECO:0007669"/>
    <property type="project" value="UniProtKB-SubCell"/>
</dbReference>
<dbReference type="PROSITE" id="PS00107">
    <property type="entry name" value="PROTEIN_KINASE_ATP"/>
    <property type="match status" value="1"/>
</dbReference>
<dbReference type="OrthoDB" id="681149at2759"/>
<sequence length="707" mass="78239">MALTLSRILCRCYSLIIILFVHARLAASVSFNFDFATSDYASELNYSNDSYWAKPVVELTKDQRYDSMINSVGRVWYAQPVQLWDPATRALASFNTTFSFQIKSGNDSRTPADGMAFFLSCYPSVTPHYSDGGTLGLITGPFSNLTASGDERFVAVEFDTHSNAAWESGNHVGIDVNSMASVASKDTDLPGRNLSSGLPMKATVTYRNDTMVMSVDLHIGDAAYHVSANVDLRQNLPETVAVGMSAATGSLFEVHQLLSWSFTSDLGADKKPPPPAAAPDQTHDDGAKGPSKHRVGPEVLALAIVSGFLCLVVLLLIACRFKMVSRWCQRHAGEKLGHGPRRYQYLELVKATNKFDQKRKLGRGGSSEVYLGEDDQGRRVAVKKLISIGATYADARRRRREFEAEVDIISRLRHKNLVRLFGWCDSSNGLLLVYELISQGSLDKYLYSNETERSLTWDDRYRIIIGLVKALGYLHGEHSGTKYVVHGDIKPSNIMLDEDFNAKLGDFGLARLLDYRAKARTTENVMGTQGYIEPEFVETGKRSMESDVYSFGIVLLEMVTGLGPLRRPLRSWVWELYGQNNVLEAASPTLRSETNDQQMERVLVVGLWCTQPVRKERPSIAHAMRVLEHADAELPVLPPSRGHVTLLGGLSESPEHRRDAWPFLGKLSLVPSQMYSNTAPAAIAGEQGCGNADRSHSIEQGSSIIIE</sequence>
<dbReference type="EC" id="2.7.11.1" evidence="4"/>
<dbReference type="STRING" id="888268.A0A1E5UYZ2"/>
<evidence type="ECO:0000256" key="7">
    <source>
        <dbReference type="ARBA" id="ARBA00022679"/>
    </source>
</evidence>
<dbReference type="InterPro" id="IPR017441">
    <property type="entry name" value="Protein_kinase_ATP_BS"/>
</dbReference>
<dbReference type="CDD" id="cd06899">
    <property type="entry name" value="lectin_legume_LecRK_Arcelin_ConA"/>
    <property type="match status" value="1"/>
</dbReference>
<evidence type="ECO:0000256" key="5">
    <source>
        <dbReference type="ARBA" id="ARBA00022475"/>
    </source>
</evidence>
<evidence type="ECO:0000313" key="21">
    <source>
        <dbReference type="EMBL" id="OEL18004.1"/>
    </source>
</evidence>
<keyword evidence="15 19" id="KW-0472">Membrane</keyword>
<dbReference type="InterPro" id="IPR000719">
    <property type="entry name" value="Prot_kinase_dom"/>
</dbReference>
<dbReference type="InterPro" id="IPR008271">
    <property type="entry name" value="Ser/Thr_kinase_AS"/>
</dbReference>
<dbReference type="GO" id="GO:0005524">
    <property type="term" value="F:ATP binding"/>
    <property type="evidence" value="ECO:0007669"/>
    <property type="project" value="UniProtKB-UniRule"/>
</dbReference>